<dbReference type="GO" id="GO:0005524">
    <property type="term" value="F:ATP binding"/>
    <property type="evidence" value="ECO:0007669"/>
    <property type="project" value="UniProtKB-KW"/>
</dbReference>
<protein>
    <submittedName>
        <fullName evidence="1">ATP-binding protein</fullName>
    </submittedName>
</protein>
<keyword evidence="1" id="KW-0067">ATP-binding</keyword>
<dbReference type="RefSeq" id="WP_118924758.1">
    <property type="nucleotide sequence ID" value="NZ_QWEG01000024.1"/>
</dbReference>
<evidence type="ECO:0000313" key="1">
    <source>
        <dbReference type="EMBL" id="RHW31193.1"/>
    </source>
</evidence>
<comment type="caution">
    <text evidence="1">The sequence shown here is derived from an EMBL/GenBank/DDBJ whole genome shotgun (WGS) entry which is preliminary data.</text>
</comment>
<keyword evidence="2" id="KW-1185">Reference proteome</keyword>
<dbReference type="AlphaFoldDB" id="A0A417YEV6"/>
<dbReference type="SUPFAM" id="SSF52540">
    <property type="entry name" value="P-loop containing nucleoside triphosphate hydrolases"/>
    <property type="match status" value="1"/>
</dbReference>
<organism evidence="1 2">
    <name type="scientific">Neobacillus notoginsengisoli</name>
    <dbReference type="NCBI Taxonomy" id="1578198"/>
    <lineage>
        <taxon>Bacteria</taxon>
        <taxon>Bacillati</taxon>
        <taxon>Bacillota</taxon>
        <taxon>Bacilli</taxon>
        <taxon>Bacillales</taxon>
        <taxon>Bacillaceae</taxon>
        <taxon>Neobacillus</taxon>
    </lineage>
</organism>
<sequence length="223" mass="24443">MQLNSRVTVLAGHFGSGKTELALNMAIKEAGRGNKVAIADLDVINPYFRSRDIAEILNEHGVELIGPPPRLASSDLPIVSGEIYRVLHDPSYKLIIDAGGEKDGATVLGQYFHEWKELNVYMLFVLNANRPYVSTEEGAVDAVLGIESAARLRIGGIINNTNLGAATTPDDVIKGEKLALAVTEKLGVPFALTSISRQLEHSPEFMDREGLFIIDRYMKLPWE</sequence>
<reference evidence="1 2" key="1">
    <citation type="journal article" date="2017" name="Int. J. Syst. Evol. Microbiol.">
        <title>Bacillus notoginsengisoli sp. nov., a novel bacterium isolated from the rhizosphere of Panax notoginseng.</title>
        <authorList>
            <person name="Zhang M.Y."/>
            <person name="Cheng J."/>
            <person name="Cai Y."/>
            <person name="Zhang T.Y."/>
            <person name="Wu Y.Y."/>
            <person name="Manikprabhu D."/>
            <person name="Li W.J."/>
            <person name="Zhang Y.X."/>
        </authorList>
    </citation>
    <scope>NUCLEOTIDE SEQUENCE [LARGE SCALE GENOMIC DNA]</scope>
    <source>
        <strain evidence="1 2">JCM 30743</strain>
    </source>
</reference>
<dbReference type="Proteomes" id="UP000284416">
    <property type="component" value="Unassembled WGS sequence"/>
</dbReference>
<keyword evidence="1" id="KW-0547">Nucleotide-binding</keyword>
<proteinExistence type="predicted"/>
<gene>
    <name evidence="1" type="ORF">D1B31_22680</name>
</gene>
<name>A0A417YEV6_9BACI</name>
<accession>A0A417YEV6</accession>
<dbReference type="InterPro" id="IPR027417">
    <property type="entry name" value="P-loop_NTPase"/>
</dbReference>
<dbReference type="EMBL" id="QWEG01000024">
    <property type="protein sequence ID" value="RHW31193.1"/>
    <property type="molecule type" value="Genomic_DNA"/>
</dbReference>
<evidence type="ECO:0000313" key="2">
    <source>
        <dbReference type="Proteomes" id="UP000284416"/>
    </source>
</evidence>
<dbReference type="OrthoDB" id="9779501at2"/>
<dbReference type="Gene3D" id="3.40.50.300">
    <property type="entry name" value="P-loop containing nucleotide triphosphate hydrolases"/>
    <property type="match status" value="1"/>
</dbReference>